<sequence>MTRSTQRGSARAGALVGIATVAVLAGSLLAPLGASATENALDANAPVENAATENAPTENAPVAGASAPDGLTPETAAASCWEIKQNNPGSADGVYWLVTPTLVDPQQFYCDQTTLGGGWVMIGRGREGWKENYNGVGTPEQITTTPSGTAAFAPAQLPAKTVDGLLDGARPDQLPPDSIRVHRASAVDGSRWQEVRFSLARRDRWNWTMAGGNPIKDWIIGGFTGTGGWTGAVGWGGPSQSGFGHDTGWNGSYFAQRQSHRYLMGWSYGAEITGQDTPTSYLWAPAGAGFAIPFAQMFVRPQLKLADLDFGTVPATGTAASTLRSIPDSNAQRTVWGVSGLANGKDGELNVEVAEFGQVGNTVFAGGNFRYVQQSRDGAGRVEQPYLAGFDVNSGQWVSTFRPQLNGQVKAIAALPDGRVAIGGQFTQVDGTPQVGLAFLDPATGRLSGPQVAVQSRAVGAVPSVHDLDVKNGYLYVAGAMTHLTAVGSGKSASAWNGGRILLSTSTPDTNWNANLNGTAIAVDASDRGDRTYFSGYFTRKQTTSTPSAVALQTEAGAPLVSPLWVPTFSEATIDANGDYQGYIWQNGVTEVGDRVYLGGSQHSLFSYDRSTFQLVGGSIAHEGGDMQTVDDNGSVVIAGCHCGDEVYQDKYLKREITEPWTEVDKINLAGAWDAATGHYIPDWSPVVRSRAGQGVWGSFFDSTGTLWVGGDLTDSMRAGGVNQWSGGFIRFAPRDSTAPTTPGPISATPTASGDQQVLTWGGSTDAGGGLVYEVLRGNRVVATTTAATYTAPVTAEPTNWFVRARDAVGNRSASTAAFTVEPAPASALTLIGNGDTWSWRSSTDPLPSTWSEADFDDADWTVGRALFGRGISGATTDLDPSDAATKPVSAQFRKSFAVQDAASVVDGTVSVIANDGVILYLNGKELGRVRMPDGTPTQNTTATAVVSQKTASGARSVFSVPAGALVDGTNVLAASVHANYRATPDLGFDLAFTARRSTAPGPVTDLTATATADSATLSWTAPASANTAASYVITRAGNQVGTVAAPETAFTETDLAASTAYEYGVTALGADGEASPVTAVTATTTATAPDPVPDPDAGGDQKADPDQDAAPDADPAADAVTVAEGSTWSWRSSTEALPADWNAVGFDDSDWSTGEALFGRGVTSATTDLGAGGDSAPLSAQFRHTFTVDDPAAVHDGSVTVVADDGVVLYLNGVELGRSNLPDGAITVETYATAAPRATTAAAHRVTFTVPAKLLAKGENVLAASVHANFHLSPDLSFDLGLTMPRG</sequence>
<keyword evidence="12" id="KW-1185">Reference proteome</keyword>
<dbReference type="SUPFAM" id="SSF49265">
    <property type="entry name" value="Fibronectin type III"/>
    <property type="match status" value="1"/>
</dbReference>
<name>A0ABY4IE29_9MICO</name>
<dbReference type="PANTHER" id="PTHR16146">
    <property type="entry name" value="INTELECTIN"/>
    <property type="match status" value="1"/>
</dbReference>
<dbReference type="InterPro" id="IPR003961">
    <property type="entry name" value="FN3_dom"/>
</dbReference>
<evidence type="ECO:0000256" key="6">
    <source>
        <dbReference type="ARBA" id="ARBA00023295"/>
    </source>
</evidence>
<evidence type="ECO:0000256" key="7">
    <source>
        <dbReference type="ARBA" id="ARBA00023326"/>
    </source>
</evidence>
<evidence type="ECO:0000256" key="5">
    <source>
        <dbReference type="ARBA" id="ARBA00023157"/>
    </source>
</evidence>
<keyword evidence="4" id="KW-0106">Calcium</keyword>
<evidence type="ECO:0000256" key="1">
    <source>
        <dbReference type="ARBA" id="ARBA00022536"/>
    </source>
</evidence>
<keyword evidence="6" id="KW-0326">Glycosidase</keyword>
<evidence type="ECO:0000256" key="8">
    <source>
        <dbReference type="SAM" id="MobiDB-lite"/>
    </source>
</evidence>
<evidence type="ECO:0000256" key="4">
    <source>
        <dbReference type="ARBA" id="ARBA00022837"/>
    </source>
</evidence>
<dbReference type="InterPro" id="IPR011044">
    <property type="entry name" value="Quino_amine_DH_bsu"/>
</dbReference>
<accession>A0ABY4IE29</accession>
<feature type="compositionally biased region" description="Low complexity" evidence="8">
    <location>
        <begin position="52"/>
        <end position="61"/>
    </location>
</feature>
<evidence type="ECO:0000256" key="3">
    <source>
        <dbReference type="ARBA" id="ARBA00022734"/>
    </source>
</evidence>
<reference evidence="11 12" key="1">
    <citation type="submission" date="2021-06" db="EMBL/GenBank/DDBJ databases">
        <title>Genome-based taxonomic framework of Microbacterium strains isolated from marine environment, the description of four new species and reclassification of four preexisting species.</title>
        <authorList>
            <person name="Lee S.D."/>
            <person name="Kim S.-M."/>
            <person name="Byeon Y.-S."/>
            <person name="Yang H.L."/>
            <person name="Kim I.S."/>
        </authorList>
    </citation>
    <scope>NUCLEOTIDE SEQUENCE [LARGE SCALE GENOMIC DNA]</scope>
    <source>
        <strain evidence="11 12">SSW1-51</strain>
    </source>
</reference>
<keyword evidence="2" id="KW-0479">Metal-binding</keyword>
<dbReference type="InterPro" id="IPR014716">
    <property type="entry name" value="Fibrinogen_a/b/g_C_1"/>
</dbReference>
<evidence type="ECO:0000256" key="2">
    <source>
        <dbReference type="ARBA" id="ARBA00022723"/>
    </source>
</evidence>
<dbReference type="SUPFAM" id="SSF50969">
    <property type="entry name" value="YVTN repeat-like/Quinoprotein amine dehydrogenase"/>
    <property type="match status" value="1"/>
</dbReference>
<dbReference type="Gene3D" id="3.90.215.10">
    <property type="entry name" value="Gamma Fibrinogen, chain A, domain 1"/>
    <property type="match status" value="1"/>
</dbReference>
<dbReference type="Gene3D" id="2.60.40.10">
    <property type="entry name" value="Immunoglobulins"/>
    <property type="match status" value="1"/>
</dbReference>
<dbReference type="EMBL" id="CP078076">
    <property type="protein sequence ID" value="UPL11027.1"/>
    <property type="molecule type" value="Genomic_DNA"/>
</dbReference>
<keyword evidence="9" id="KW-0732">Signal</keyword>
<keyword evidence="3" id="KW-0430">Lectin</keyword>
<dbReference type="PROSITE" id="PS50853">
    <property type="entry name" value="FN3"/>
    <property type="match status" value="1"/>
</dbReference>
<dbReference type="SMART" id="SM00060">
    <property type="entry name" value="FN3"/>
    <property type="match status" value="1"/>
</dbReference>
<dbReference type="NCBIfam" id="NF040941">
    <property type="entry name" value="GGGWT_bact"/>
    <property type="match status" value="1"/>
</dbReference>
<proteinExistence type="predicted"/>
<dbReference type="SUPFAM" id="SSF56496">
    <property type="entry name" value="Fibrinogen C-terminal domain-like"/>
    <property type="match status" value="1"/>
</dbReference>
<dbReference type="RefSeq" id="WP_247982739.1">
    <property type="nucleotide sequence ID" value="NZ_CP078076.1"/>
</dbReference>
<dbReference type="Proteomes" id="UP000831467">
    <property type="component" value="Chromosome"/>
</dbReference>
<feature type="compositionally biased region" description="Low complexity" evidence="8">
    <location>
        <begin position="1084"/>
        <end position="1099"/>
    </location>
</feature>
<keyword evidence="7" id="KW-0624">Polysaccharide degradation</keyword>
<evidence type="ECO:0000256" key="9">
    <source>
        <dbReference type="SAM" id="SignalP"/>
    </source>
</evidence>
<organism evidence="11 12">
    <name type="scientific">Microbacterium sufflavum</name>
    <dbReference type="NCBI Taxonomy" id="2851649"/>
    <lineage>
        <taxon>Bacteria</taxon>
        <taxon>Bacillati</taxon>
        <taxon>Actinomycetota</taxon>
        <taxon>Actinomycetes</taxon>
        <taxon>Micrococcales</taxon>
        <taxon>Microbacteriaceae</taxon>
        <taxon>Microbacterium</taxon>
    </lineage>
</organism>
<dbReference type="InterPro" id="IPR036116">
    <property type="entry name" value="FN3_sf"/>
</dbReference>
<feature type="signal peptide" evidence="9">
    <location>
        <begin position="1"/>
        <end position="36"/>
    </location>
</feature>
<dbReference type="InterPro" id="IPR013783">
    <property type="entry name" value="Ig-like_fold"/>
</dbReference>
<gene>
    <name evidence="11" type="ORF">KV394_07840</name>
</gene>
<protein>
    <recommendedName>
        <fullName evidence="10">Fibronectin type-III domain-containing protein</fullName>
    </recommendedName>
</protein>
<keyword evidence="5" id="KW-1015">Disulfide bond</keyword>
<evidence type="ECO:0000313" key="11">
    <source>
        <dbReference type="EMBL" id="UPL11027.1"/>
    </source>
</evidence>
<feature type="region of interest" description="Disordered" evidence="8">
    <location>
        <begin position="1084"/>
        <end position="1120"/>
    </location>
</feature>
<evidence type="ECO:0000259" key="10">
    <source>
        <dbReference type="PROSITE" id="PS50853"/>
    </source>
</evidence>
<keyword evidence="7" id="KW-0119">Carbohydrate metabolism</keyword>
<keyword evidence="1" id="KW-0245">EGF-like domain</keyword>
<dbReference type="InterPro" id="IPR036056">
    <property type="entry name" value="Fibrinogen-like_C"/>
</dbReference>
<dbReference type="Pfam" id="PF00041">
    <property type="entry name" value="fn3"/>
    <property type="match status" value="1"/>
</dbReference>
<feature type="region of interest" description="Disordered" evidence="8">
    <location>
        <begin position="734"/>
        <end position="756"/>
    </location>
</feature>
<feature type="region of interest" description="Disordered" evidence="8">
    <location>
        <begin position="52"/>
        <end position="73"/>
    </location>
</feature>
<feature type="domain" description="Fibronectin type-III" evidence="10">
    <location>
        <begin position="1000"/>
        <end position="1091"/>
    </location>
</feature>
<feature type="chain" id="PRO_5046682311" description="Fibronectin type-III domain-containing protein" evidence="9">
    <location>
        <begin position="37"/>
        <end position="1288"/>
    </location>
</feature>
<evidence type="ECO:0000313" key="12">
    <source>
        <dbReference type="Proteomes" id="UP000831467"/>
    </source>
</evidence>
<dbReference type="Gene3D" id="2.60.120.260">
    <property type="entry name" value="Galactose-binding domain-like"/>
    <property type="match status" value="2"/>
</dbReference>
<keyword evidence="6" id="KW-0378">Hydrolase</keyword>
<dbReference type="PANTHER" id="PTHR16146:SF46">
    <property type="entry name" value="INTELECTIN-1A-RELATED"/>
    <property type="match status" value="1"/>
</dbReference>